<evidence type="ECO:0000313" key="3">
    <source>
        <dbReference type="Proteomes" id="UP000320095"/>
    </source>
</evidence>
<keyword evidence="1" id="KW-0812">Transmembrane</keyword>
<protein>
    <submittedName>
        <fullName evidence="2">Uncharacterized protein</fullName>
    </submittedName>
</protein>
<dbReference type="EMBL" id="RCZG01000006">
    <property type="protein sequence ID" value="TPG33120.1"/>
    <property type="molecule type" value="Genomic_DNA"/>
</dbReference>
<organism evidence="2 3">
    <name type="scientific">Mycolicibacterium hodleri</name>
    <dbReference type="NCBI Taxonomy" id="49897"/>
    <lineage>
        <taxon>Bacteria</taxon>
        <taxon>Bacillati</taxon>
        <taxon>Actinomycetota</taxon>
        <taxon>Actinomycetes</taxon>
        <taxon>Mycobacteriales</taxon>
        <taxon>Mycobacteriaceae</taxon>
        <taxon>Mycolicibacterium</taxon>
    </lineage>
</organism>
<evidence type="ECO:0000313" key="2">
    <source>
        <dbReference type="EMBL" id="TPG33120.1"/>
    </source>
</evidence>
<accession>A0A502E9H7</accession>
<dbReference type="RefSeq" id="WP_140693273.1">
    <property type="nucleotide sequence ID" value="NZ_RCZG01000006.1"/>
</dbReference>
<feature type="transmembrane region" description="Helical" evidence="1">
    <location>
        <begin position="35"/>
        <end position="52"/>
    </location>
</feature>
<dbReference type="AlphaFoldDB" id="A0A502E9H7"/>
<name>A0A502E9H7_9MYCO</name>
<dbReference type="Proteomes" id="UP000320095">
    <property type="component" value="Unassembled WGS sequence"/>
</dbReference>
<sequence length="62" mass="6308">MTALRVAALAFGLLALCAGGLQIWAFASTGFPRHLVVGVFAVAVGLSVLVAGSKAGSPRWPR</sequence>
<keyword evidence="3" id="KW-1185">Reference proteome</keyword>
<keyword evidence="1" id="KW-0472">Membrane</keyword>
<evidence type="ECO:0000256" key="1">
    <source>
        <dbReference type="SAM" id="Phobius"/>
    </source>
</evidence>
<proteinExistence type="predicted"/>
<gene>
    <name evidence="2" type="ORF">EAH80_17175</name>
</gene>
<comment type="caution">
    <text evidence="2">The sequence shown here is derived from an EMBL/GenBank/DDBJ whole genome shotgun (WGS) entry which is preliminary data.</text>
</comment>
<keyword evidence="1" id="KW-1133">Transmembrane helix</keyword>
<reference evidence="2 3" key="1">
    <citation type="journal article" date="2019" name="Environ. Microbiol.">
        <title>Species interactions and distinct microbial communities in high Arctic permafrost affected cryosols are associated with the CH4 and CO2 gas fluxes.</title>
        <authorList>
            <person name="Altshuler I."/>
            <person name="Hamel J."/>
            <person name="Turney S."/>
            <person name="Magnuson E."/>
            <person name="Levesque R."/>
            <person name="Greer C."/>
            <person name="Whyte L.G."/>
        </authorList>
    </citation>
    <scope>NUCLEOTIDE SEQUENCE [LARGE SCALE GENOMIC DNA]</scope>
    <source>
        <strain evidence="2 3">S5.20</strain>
    </source>
</reference>